<dbReference type="GO" id="GO:0005634">
    <property type="term" value="C:nucleus"/>
    <property type="evidence" value="ECO:0007669"/>
    <property type="project" value="TreeGrafter"/>
</dbReference>
<protein>
    <recommendedName>
        <fullName evidence="6">Nudix hydrolase domain-containing protein</fullName>
    </recommendedName>
</protein>
<evidence type="ECO:0000256" key="5">
    <source>
        <dbReference type="SAM" id="MobiDB-lite"/>
    </source>
</evidence>
<evidence type="ECO:0000313" key="7">
    <source>
        <dbReference type="EMBL" id="SMQ50626.1"/>
    </source>
</evidence>
<dbReference type="InterPro" id="IPR015797">
    <property type="entry name" value="NUDIX_hydrolase-like_dom_sf"/>
</dbReference>
<dbReference type="InterPro" id="IPR000086">
    <property type="entry name" value="NUDIX_hydrolase_dom"/>
</dbReference>
<dbReference type="GO" id="GO:1901907">
    <property type="term" value="P:diadenosine pentaphosphate catabolic process"/>
    <property type="evidence" value="ECO:0007669"/>
    <property type="project" value="TreeGrafter"/>
</dbReference>
<dbReference type="PANTHER" id="PTHR12629">
    <property type="entry name" value="DIPHOSPHOINOSITOL POLYPHOSPHATE PHOSPHOHYDROLASE"/>
    <property type="match status" value="1"/>
</dbReference>
<dbReference type="GO" id="GO:0034432">
    <property type="term" value="F:bis(5'-adenosyl)-pentaphosphatase activity"/>
    <property type="evidence" value="ECO:0007669"/>
    <property type="project" value="TreeGrafter"/>
</dbReference>
<dbReference type="SUPFAM" id="SSF55811">
    <property type="entry name" value="Nudix"/>
    <property type="match status" value="1"/>
</dbReference>
<name>A0A1X7RT77_ZYMT9</name>
<keyword evidence="2" id="KW-0479">Metal-binding</keyword>
<evidence type="ECO:0000256" key="1">
    <source>
        <dbReference type="ARBA" id="ARBA00001946"/>
    </source>
</evidence>
<reference evidence="7 8" key="1">
    <citation type="submission" date="2016-06" db="EMBL/GenBank/DDBJ databases">
        <authorList>
            <person name="Kjaerup R.B."/>
            <person name="Dalgaard T.S."/>
            <person name="Juul-Madsen H.R."/>
        </authorList>
    </citation>
    <scope>NUCLEOTIDE SEQUENCE [LARGE SCALE GENOMIC DNA]</scope>
</reference>
<keyword evidence="3" id="KW-0378">Hydrolase</keyword>
<keyword evidence="4" id="KW-0460">Magnesium</keyword>
<proteinExistence type="predicted"/>
<dbReference type="PANTHER" id="PTHR12629:SF0">
    <property type="entry name" value="DIPHOSPHOINOSITOL-POLYPHOSPHATE DIPHOSPHATASE"/>
    <property type="match status" value="1"/>
</dbReference>
<accession>A0A1X7RT77</accession>
<organism evidence="7 8">
    <name type="scientific">Zymoseptoria tritici (strain ST99CH_3D7)</name>
    <dbReference type="NCBI Taxonomy" id="1276538"/>
    <lineage>
        <taxon>Eukaryota</taxon>
        <taxon>Fungi</taxon>
        <taxon>Dikarya</taxon>
        <taxon>Ascomycota</taxon>
        <taxon>Pezizomycotina</taxon>
        <taxon>Dothideomycetes</taxon>
        <taxon>Dothideomycetidae</taxon>
        <taxon>Mycosphaerellales</taxon>
        <taxon>Mycosphaerellaceae</taxon>
        <taxon>Zymoseptoria</taxon>
    </lineage>
</organism>
<evidence type="ECO:0000313" key="8">
    <source>
        <dbReference type="Proteomes" id="UP000215127"/>
    </source>
</evidence>
<evidence type="ECO:0000256" key="3">
    <source>
        <dbReference type="ARBA" id="ARBA00022801"/>
    </source>
</evidence>
<dbReference type="GO" id="GO:1901911">
    <property type="term" value="P:adenosine 5'-(hexahydrogen pentaphosphate) catabolic process"/>
    <property type="evidence" value="ECO:0007669"/>
    <property type="project" value="TreeGrafter"/>
</dbReference>
<dbReference type="Gene3D" id="3.90.79.10">
    <property type="entry name" value="Nucleoside Triphosphate Pyrophosphohydrolase"/>
    <property type="match status" value="1"/>
</dbReference>
<evidence type="ECO:0000256" key="4">
    <source>
        <dbReference type="ARBA" id="ARBA00022842"/>
    </source>
</evidence>
<dbReference type="STRING" id="1276538.A0A1X7RT77"/>
<feature type="compositionally biased region" description="Basic and acidic residues" evidence="5">
    <location>
        <begin position="29"/>
        <end position="39"/>
    </location>
</feature>
<dbReference type="GO" id="GO:0071543">
    <property type="term" value="P:diphosphoinositol polyphosphate metabolic process"/>
    <property type="evidence" value="ECO:0007669"/>
    <property type="project" value="TreeGrafter"/>
</dbReference>
<dbReference type="GO" id="GO:0000298">
    <property type="term" value="F:endopolyphosphatase activity"/>
    <property type="evidence" value="ECO:0007669"/>
    <property type="project" value="TreeGrafter"/>
</dbReference>
<keyword evidence="8" id="KW-1185">Reference proteome</keyword>
<feature type="region of interest" description="Disordered" evidence="5">
    <location>
        <begin position="1"/>
        <end position="47"/>
    </location>
</feature>
<dbReference type="EMBL" id="LT853696">
    <property type="protein sequence ID" value="SMQ50626.1"/>
    <property type="molecule type" value="Genomic_DNA"/>
</dbReference>
<gene>
    <name evidence="7" type="ORF">ZT3D7_G5779</name>
</gene>
<dbReference type="GO" id="GO:0034431">
    <property type="term" value="F:bis(5'-adenosyl)-hexaphosphatase activity"/>
    <property type="evidence" value="ECO:0007669"/>
    <property type="project" value="TreeGrafter"/>
</dbReference>
<evidence type="ECO:0000256" key="2">
    <source>
        <dbReference type="ARBA" id="ARBA00022723"/>
    </source>
</evidence>
<dbReference type="PROSITE" id="PS51462">
    <property type="entry name" value="NUDIX"/>
    <property type="match status" value="1"/>
</dbReference>
<comment type="cofactor">
    <cofactor evidence="1">
        <name>Mg(2+)</name>
        <dbReference type="ChEBI" id="CHEBI:18420"/>
    </cofactor>
</comment>
<dbReference type="Proteomes" id="UP000215127">
    <property type="component" value="Chromosome 5"/>
</dbReference>
<dbReference type="GO" id="GO:0046872">
    <property type="term" value="F:metal ion binding"/>
    <property type="evidence" value="ECO:0007669"/>
    <property type="project" value="UniProtKB-KW"/>
</dbReference>
<dbReference type="AlphaFoldDB" id="A0A1X7RT77"/>
<feature type="compositionally biased region" description="Polar residues" evidence="5">
    <location>
        <begin position="1"/>
        <end position="14"/>
    </location>
</feature>
<dbReference type="GO" id="GO:0008486">
    <property type="term" value="F:diphosphoinositol-polyphosphate diphosphatase activity"/>
    <property type="evidence" value="ECO:0007669"/>
    <property type="project" value="TreeGrafter"/>
</dbReference>
<dbReference type="InterPro" id="IPR047198">
    <property type="entry name" value="DDP-like_NUDIX"/>
</dbReference>
<evidence type="ECO:0000259" key="6">
    <source>
        <dbReference type="PROSITE" id="PS51462"/>
    </source>
</evidence>
<dbReference type="GO" id="GO:1901909">
    <property type="term" value="P:diadenosine hexaphosphate catabolic process"/>
    <property type="evidence" value="ECO:0007669"/>
    <property type="project" value="TreeGrafter"/>
</dbReference>
<dbReference type="GO" id="GO:0005737">
    <property type="term" value="C:cytoplasm"/>
    <property type="evidence" value="ECO:0007669"/>
    <property type="project" value="TreeGrafter"/>
</dbReference>
<dbReference type="CDD" id="cd04666">
    <property type="entry name" value="NUDIX_DIPP2_like_Nudt4"/>
    <property type="match status" value="1"/>
</dbReference>
<dbReference type="Pfam" id="PF00293">
    <property type="entry name" value="NUDIX"/>
    <property type="match status" value="1"/>
</dbReference>
<feature type="compositionally biased region" description="Low complexity" evidence="5">
    <location>
        <begin position="15"/>
        <end position="28"/>
    </location>
</feature>
<feature type="domain" description="Nudix hydrolase" evidence="6">
    <location>
        <begin position="44"/>
        <end position="192"/>
    </location>
</feature>
<sequence length="197" mass="21979">MAQQQNGQSLHTQASNGSSSSSSNGGRSMEARVGRDKQRYAPTGERLVAGVVPLSPTKTHVLLIQSSSKSSSSSSPLKKRHWVLPKGGWESDEPTPSHAALREAWEEAGIECSITRDLGTIEETRSSTELRKDKKAGGEAPRARYFFFEVGVRVEREEWPEGWKRERRWMRYREALAALGGREELVEALERSGILKK</sequence>